<keyword evidence="4" id="KW-0378">Hydrolase</keyword>
<dbReference type="Pfam" id="PF01694">
    <property type="entry name" value="Rhomboid"/>
    <property type="match status" value="1"/>
</dbReference>
<evidence type="ECO:0000256" key="2">
    <source>
        <dbReference type="ARBA" id="ARBA00009045"/>
    </source>
</evidence>
<dbReference type="Gene3D" id="1.20.1540.10">
    <property type="entry name" value="Rhomboid-like"/>
    <property type="match status" value="1"/>
</dbReference>
<dbReference type="Proteomes" id="UP000198983">
    <property type="component" value="Chromosome I"/>
</dbReference>
<dbReference type="GO" id="GO:0004252">
    <property type="term" value="F:serine-type endopeptidase activity"/>
    <property type="evidence" value="ECO:0007669"/>
    <property type="project" value="InterPro"/>
</dbReference>
<name>A0A1H1N9C3_9ACTN</name>
<feature type="transmembrane region" description="Helical" evidence="8">
    <location>
        <begin position="144"/>
        <end position="164"/>
    </location>
</feature>
<sequence>MTDQSRPDEGPEAGQSSGHPPVPTCYRHPERETYIRCQRCDRPICPDCQRQAAVGFQCVECVREGARATPAARTRFGGVVRGEGALVTKVLIGLNLAVFLLTVVVGRAVEQQLSLVGNRFFFADAVGESFGVAGGAYWRLLTSAFLHVEIWHLAINMFSLWVLGPPLERLLGRLRFTGLYLVAALAGSAVAYAFTSPLTPILGASGAIFGLFGATVMMARRMRADMSWFLGILLMNVVLNVVFRHFLSWQGHLGGFVAGLVLGAVIAYAPRERRDLVQGLGFAGVLLASIALILWRTAQINAGLA</sequence>
<dbReference type="RefSeq" id="WP_092651220.1">
    <property type="nucleotide sequence ID" value="NZ_LT629732.1"/>
</dbReference>
<evidence type="ECO:0000256" key="4">
    <source>
        <dbReference type="ARBA" id="ARBA00022801"/>
    </source>
</evidence>
<feature type="domain" description="Peptidase S54 rhomboid" evidence="9">
    <location>
        <begin position="136"/>
        <end position="267"/>
    </location>
</feature>
<dbReference type="EMBL" id="LT629732">
    <property type="protein sequence ID" value="SDR95613.1"/>
    <property type="molecule type" value="Genomic_DNA"/>
</dbReference>
<keyword evidence="3 8" id="KW-0812">Transmembrane</keyword>
<evidence type="ECO:0000256" key="5">
    <source>
        <dbReference type="ARBA" id="ARBA00022989"/>
    </source>
</evidence>
<dbReference type="GO" id="GO:0006508">
    <property type="term" value="P:proteolysis"/>
    <property type="evidence" value="ECO:0007669"/>
    <property type="project" value="UniProtKB-KW"/>
</dbReference>
<feature type="transmembrane region" description="Helical" evidence="8">
    <location>
        <begin position="176"/>
        <end position="195"/>
    </location>
</feature>
<dbReference type="STRING" id="117157.SAMN04489717_1151"/>
<dbReference type="SUPFAM" id="SSF144091">
    <property type="entry name" value="Rhomboid-like"/>
    <property type="match status" value="1"/>
</dbReference>
<keyword evidence="6 8" id="KW-0472">Membrane</keyword>
<dbReference type="InterPro" id="IPR035952">
    <property type="entry name" value="Rhomboid-like_sf"/>
</dbReference>
<feature type="region of interest" description="Disordered" evidence="7">
    <location>
        <begin position="1"/>
        <end position="25"/>
    </location>
</feature>
<dbReference type="InterPro" id="IPR022764">
    <property type="entry name" value="Peptidase_S54_rhomboid_dom"/>
</dbReference>
<dbReference type="InterPro" id="IPR050925">
    <property type="entry name" value="Rhomboid_protease_S54"/>
</dbReference>
<dbReference type="GO" id="GO:0016020">
    <property type="term" value="C:membrane"/>
    <property type="evidence" value="ECO:0007669"/>
    <property type="project" value="UniProtKB-SubCell"/>
</dbReference>
<keyword evidence="11" id="KW-1185">Reference proteome</keyword>
<gene>
    <name evidence="10" type="ORF">SAMN04489717_1151</name>
</gene>
<organism evidence="10 11">
    <name type="scientific">Actinopolymorpha singaporensis</name>
    <dbReference type="NCBI Taxonomy" id="117157"/>
    <lineage>
        <taxon>Bacteria</taxon>
        <taxon>Bacillati</taxon>
        <taxon>Actinomycetota</taxon>
        <taxon>Actinomycetes</taxon>
        <taxon>Propionibacteriales</taxon>
        <taxon>Actinopolymorphaceae</taxon>
        <taxon>Actinopolymorpha</taxon>
    </lineage>
</organism>
<feature type="transmembrane region" description="Helical" evidence="8">
    <location>
        <begin position="90"/>
        <end position="109"/>
    </location>
</feature>
<reference evidence="10 11" key="1">
    <citation type="submission" date="2016-10" db="EMBL/GenBank/DDBJ databases">
        <authorList>
            <person name="de Groot N.N."/>
        </authorList>
    </citation>
    <scope>NUCLEOTIDE SEQUENCE [LARGE SCALE GENOMIC DNA]</scope>
    <source>
        <strain evidence="10 11">DSM 22024</strain>
    </source>
</reference>
<dbReference type="PANTHER" id="PTHR43731:SF14">
    <property type="entry name" value="PRESENILIN-ASSOCIATED RHOMBOID-LIKE PROTEIN, MITOCHONDRIAL"/>
    <property type="match status" value="1"/>
</dbReference>
<feature type="transmembrane region" description="Helical" evidence="8">
    <location>
        <begin position="249"/>
        <end position="269"/>
    </location>
</feature>
<feature type="transmembrane region" description="Helical" evidence="8">
    <location>
        <begin position="201"/>
        <end position="219"/>
    </location>
</feature>
<evidence type="ECO:0000313" key="10">
    <source>
        <dbReference type="EMBL" id="SDR95613.1"/>
    </source>
</evidence>
<accession>A0A1H1N9C3</accession>
<keyword evidence="10" id="KW-0645">Protease</keyword>
<dbReference type="PANTHER" id="PTHR43731">
    <property type="entry name" value="RHOMBOID PROTEASE"/>
    <property type="match status" value="1"/>
</dbReference>
<dbReference type="OrthoDB" id="9807874at2"/>
<keyword evidence="5 8" id="KW-1133">Transmembrane helix</keyword>
<evidence type="ECO:0000256" key="8">
    <source>
        <dbReference type="SAM" id="Phobius"/>
    </source>
</evidence>
<dbReference type="AlphaFoldDB" id="A0A1H1N9C3"/>
<feature type="transmembrane region" description="Helical" evidence="8">
    <location>
        <begin position="276"/>
        <end position="295"/>
    </location>
</feature>
<protein>
    <submittedName>
        <fullName evidence="10">Membrane associated serine protease, rhomboid family</fullName>
    </submittedName>
</protein>
<feature type="transmembrane region" description="Helical" evidence="8">
    <location>
        <begin position="226"/>
        <end position="243"/>
    </location>
</feature>
<evidence type="ECO:0000313" key="11">
    <source>
        <dbReference type="Proteomes" id="UP000198983"/>
    </source>
</evidence>
<evidence type="ECO:0000256" key="3">
    <source>
        <dbReference type="ARBA" id="ARBA00022692"/>
    </source>
</evidence>
<evidence type="ECO:0000259" key="9">
    <source>
        <dbReference type="Pfam" id="PF01694"/>
    </source>
</evidence>
<comment type="subcellular location">
    <subcellularLocation>
        <location evidence="1">Membrane</location>
        <topology evidence="1">Multi-pass membrane protein</topology>
    </subcellularLocation>
</comment>
<evidence type="ECO:0000256" key="6">
    <source>
        <dbReference type="ARBA" id="ARBA00023136"/>
    </source>
</evidence>
<comment type="similarity">
    <text evidence="2">Belongs to the peptidase S54 family.</text>
</comment>
<proteinExistence type="inferred from homology"/>
<evidence type="ECO:0000256" key="1">
    <source>
        <dbReference type="ARBA" id="ARBA00004141"/>
    </source>
</evidence>
<evidence type="ECO:0000256" key="7">
    <source>
        <dbReference type="SAM" id="MobiDB-lite"/>
    </source>
</evidence>